<dbReference type="EMBL" id="JASBAN010000001">
    <property type="protein sequence ID" value="MDI2112036.1"/>
    <property type="molecule type" value="Genomic_DNA"/>
</dbReference>
<dbReference type="InterPro" id="IPR004563">
    <property type="entry name" value="Apolipo_AcylTrfase"/>
</dbReference>
<dbReference type="NCBIfam" id="TIGR00546">
    <property type="entry name" value="lnt"/>
    <property type="match status" value="1"/>
</dbReference>
<evidence type="ECO:0000256" key="2">
    <source>
        <dbReference type="ARBA" id="ARBA00010065"/>
    </source>
</evidence>
<evidence type="ECO:0000256" key="8">
    <source>
        <dbReference type="ARBA" id="ARBA00023315"/>
    </source>
</evidence>
<dbReference type="PANTHER" id="PTHR38686:SF1">
    <property type="entry name" value="APOLIPOPROTEIN N-ACYLTRANSFERASE"/>
    <property type="match status" value="1"/>
</dbReference>
<comment type="pathway">
    <text evidence="9">Protein modification; lipoprotein biosynthesis (N-acyl transfer).</text>
</comment>
<feature type="transmembrane region" description="Helical" evidence="9">
    <location>
        <begin position="20"/>
        <end position="47"/>
    </location>
</feature>
<comment type="similarity">
    <text evidence="2 9">Belongs to the CN hydrolase family. Apolipoprotein N-acyltransferase subfamily.</text>
</comment>
<keyword evidence="5 9" id="KW-0812">Transmembrane</keyword>
<accession>A0ABT6Q579</accession>
<dbReference type="Proteomes" id="UP001431775">
    <property type="component" value="Unassembled WGS sequence"/>
</dbReference>
<feature type="domain" description="CN hydrolase" evidence="10">
    <location>
        <begin position="243"/>
        <end position="498"/>
    </location>
</feature>
<comment type="caution">
    <text evidence="11">The sequence shown here is derived from an EMBL/GenBank/DDBJ whole genome shotgun (WGS) entry which is preliminary data.</text>
</comment>
<dbReference type="Gene3D" id="3.60.110.10">
    <property type="entry name" value="Carbon-nitrogen hydrolase"/>
    <property type="match status" value="1"/>
</dbReference>
<keyword evidence="12" id="KW-1185">Reference proteome</keyword>
<feature type="transmembrane region" description="Helical" evidence="9">
    <location>
        <begin position="93"/>
        <end position="121"/>
    </location>
</feature>
<feature type="transmembrane region" description="Helical" evidence="9">
    <location>
        <begin position="208"/>
        <end position="228"/>
    </location>
</feature>
<feature type="transmembrane region" description="Helical" evidence="9">
    <location>
        <begin position="68"/>
        <end position="87"/>
    </location>
</feature>
<proteinExistence type="inferred from homology"/>
<reference evidence="11" key="1">
    <citation type="submission" date="2023-05" db="EMBL/GenBank/DDBJ databases">
        <title>Whole genome sequence of Commensalibacter sp.</title>
        <authorList>
            <person name="Charoenyingcharoen P."/>
            <person name="Yukphan P."/>
        </authorList>
    </citation>
    <scope>NUCLEOTIDE SEQUENCE</scope>
    <source>
        <strain evidence="11">TBRC 10068</strain>
    </source>
</reference>
<keyword evidence="7 9" id="KW-0472">Membrane</keyword>
<name>A0ABT6Q579_9PROT</name>
<dbReference type="PROSITE" id="PS50263">
    <property type="entry name" value="CN_HYDROLASE"/>
    <property type="match status" value="1"/>
</dbReference>
<evidence type="ECO:0000256" key="6">
    <source>
        <dbReference type="ARBA" id="ARBA00022989"/>
    </source>
</evidence>
<sequence length="532" mass="58193">MMNAHSVLNKLTTITGIKGLLLVIGMGGLSALAFPPTYCIPMLLFTFPVLLLRIEQAPSWKKAFAQGYWFGFGLHTVGLSWLVNAILIRAQDFWWLVPIVSPLCAILLAFWTGLVGALYYWLRPNGWRKIFVFAGLWTVCDMSRAILLSPSWWNPILTGFPWNPLGSAWEIPGYVGDLLIQPAAWVGVDGLTLFTVLLVLLPIYGRKGWMMLGIALVCWVGAGLARVAPAPVAHKDTPIVALIQGNIAEDDKINNTDPRRIFQNYLSLTAEGMQEALQLQKQQSIPDRPVLFAWPESAFPGDITYDSMARSILMQEAKGAVAGILGAITRDEQGHIHNSLVVLKPEDGAIIAQYDKAKLVPFGESQPWYIPFHIVPGSPLTPGKGVQTIPLSGVSAFGPLICYEVIFSGQVIDSSQRPKWLLNLTNDAWYGNSAGPRQHLAAVRLRAVEEGIPIVRVANTGISAVFDPYGRELLRIGWGIGAAKAVALPGSLSGTIFSYAGRWVPLIISLIYILLGIIVPNNTMKILNKADE</sequence>
<keyword evidence="6 9" id="KW-1133">Transmembrane helix</keyword>
<dbReference type="Pfam" id="PF20154">
    <property type="entry name" value="LNT_N"/>
    <property type="match status" value="1"/>
</dbReference>
<evidence type="ECO:0000313" key="11">
    <source>
        <dbReference type="EMBL" id="MDI2112036.1"/>
    </source>
</evidence>
<evidence type="ECO:0000256" key="7">
    <source>
        <dbReference type="ARBA" id="ARBA00023136"/>
    </source>
</evidence>
<evidence type="ECO:0000256" key="1">
    <source>
        <dbReference type="ARBA" id="ARBA00004651"/>
    </source>
</evidence>
<evidence type="ECO:0000313" key="12">
    <source>
        <dbReference type="Proteomes" id="UP001431775"/>
    </source>
</evidence>
<gene>
    <name evidence="9 11" type="primary">lnt</name>
    <name evidence="11" type="ORF">QJV33_01815</name>
</gene>
<dbReference type="InterPro" id="IPR003010">
    <property type="entry name" value="C-N_Hydrolase"/>
</dbReference>
<dbReference type="SUPFAM" id="SSF56317">
    <property type="entry name" value="Carbon-nitrogen hydrolase"/>
    <property type="match status" value="1"/>
</dbReference>
<feature type="transmembrane region" description="Helical" evidence="9">
    <location>
        <begin position="183"/>
        <end position="201"/>
    </location>
</feature>
<evidence type="ECO:0000259" key="10">
    <source>
        <dbReference type="PROSITE" id="PS50263"/>
    </source>
</evidence>
<evidence type="ECO:0000256" key="3">
    <source>
        <dbReference type="ARBA" id="ARBA00022475"/>
    </source>
</evidence>
<dbReference type="Pfam" id="PF00795">
    <property type="entry name" value="CN_hydrolase"/>
    <property type="match status" value="1"/>
</dbReference>
<dbReference type="InterPro" id="IPR036526">
    <property type="entry name" value="C-N_Hydrolase_sf"/>
</dbReference>
<keyword evidence="4 9" id="KW-0808">Transferase</keyword>
<evidence type="ECO:0000256" key="5">
    <source>
        <dbReference type="ARBA" id="ARBA00022692"/>
    </source>
</evidence>
<dbReference type="RefSeq" id="WP_281461713.1">
    <property type="nucleotide sequence ID" value="NZ_JASBAN010000001.1"/>
</dbReference>
<dbReference type="InterPro" id="IPR045378">
    <property type="entry name" value="LNT_N"/>
</dbReference>
<dbReference type="HAMAP" id="MF_01148">
    <property type="entry name" value="Lnt"/>
    <property type="match status" value="1"/>
</dbReference>
<keyword evidence="3 9" id="KW-1003">Cell membrane</keyword>
<dbReference type="CDD" id="cd07571">
    <property type="entry name" value="ALP_N-acyl_transferase"/>
    <property type="match status" value="1"/>
</dbReference>
<organism evidence="11 12">
    <name type="scientific">Commensalibacter nepenthis</name>
    <dbReference type="NCBI Taxonomy" id="3043872"/>
    <lineage>
        <taxon>Bacteria</taxon>
        <taxon>Pseudomonadati</taxon>
        <taxon>Pseudomonadota</taxon>
        <taxon>Alphaproteobacteria</taxon>
        <taxon>Acetobacterales</taxon>
        <taxon>Acetobacteraceae</taxon>
    </lineage>
</organism>
<comment type="function">
    <text evidence="9">Catalyzes the phospholipid dependent N-acylation of the N-terminal cysteine of apolipoprotein, the last step in lipoprotein maturation.</text>
</comment>
<evidence type="ECO:0000256" key="9">
    <source>
        <dbReference type="HAMAP-Rule" id="MF_01148"/>
    </source>
</evidence>
<feature type="transmembrane region" description="Helical" evidence="9">
    <location>
        <begin position="499"/>
        <end position="519"/>
    </location>
</feature>
<dbReference type="EC" id="2.3.1.269" evidence="9"/>
<dbReference type="PANTHER" id="PTHR38686">
    <property type="entry name" value="APOLIPOPROTEIN N-ACYLTRANSFERASE"/>
    <property type="match status" value="1"/>
</dbReference>
<keyword evidence="8 9" id="KW-0012">Acyltransferase</keyword>
<evidence type="ECO:0000256" key="4">
    <source>
        <dbReference type="ARBA" id="ARBA00022679"/>
    </source>
</evidence>
<comment type="catalytic activity">
    <reaction evidence="9">
        <text>N-terminal S-1,2-diacyl-sn-glyceryl-L-cysteinyl-[lipoprotein] + a glycerophospholipid = N-acyl-S-1,2-diacyl-sn-glyceryl-L-cysteinyl-[lipoprotein] + a 2-acyl-sn-glycero-3-phospholipid + H(+)</text>
        <dbReference type="Rhea" id="RHEA:48228"/>
        <dbReference type="Rhea" id="RHEA-COMP:14681"/>
        <dbReference type="Rhea" id="RHEA-COMP:14684"/>
        <dbReference type="ChEBI" id="CHEBI:15378"/>
        <dbReference type="ChEBI" id="CHEBI:136912"/>
        <dbReference type="ChEBI" id="CHEBI:140656"/>
        <dbReference type="ChEBI" id="CHEBI:140657"/>
        <dbReference type="ChEBI" id="CHEBI:140660"/>
        <dbReference type="EC" id="2.3.1.269"/>
    </reaction>
</comment>
<comment type="subcellular location">
    <subcellularLocation>
        <location evidence="1 9">Cell membrane</location>
        <topology evidence="1 9">Multi-pass membrane protein</topology>
    </subcellularLocation>
</comment>
<protein>
    <recommendedName>
        <fullName evidence="9">Apolipoprotein N-acyltransferase</fullName>
        <shortName evidence="9">ALP N-acyltransferase</shortName>
        <ecNumber evidence="9">2.3.1.269</ecNumber>
    </recommendedName>
</protein>